<evidence type="ECO:0000259" key="8">
    <source>
        <dbReference type="Pfam" id="PF00082"/>
    </source>
</evidence>
<evidence type="ECO:0000256" key="1">
    <source>
        <dbReference type="ARBA" id="ARBA00011073"/>
    </source>
</evidence>
<sequence length="1246" mass="127820">MPPSLFRRRGLISAAAALALLAVTPYGARASSPTGAAAATGAGTAVTRTVTLITGDTVTVKTLSDGRSVATVQRPHGLTGGVRTRTVGKELYVYPDEALPYVAAGVLDQRLFDVTALIADGYDDAHTGTLPLIVQYGTAVAAKSAAPAVPGLTATRQLSSIRGAAATVSHAGAAGMWQSLAPAGTGASAQARSLSAPAVFADGVTHIWLDGRVKATLADSTAQIGAPDAWAAGTDGKGVDVAVLDTGIDTQHPDLVGQVDASQSFVPGEDIEDRVGHGTHTASTIAGTGAASAGKEKGVAPGAHLLVGKVLDDTGYGQDSWVLAGMQWAAQTEHAKVISMSLGDPSVVGDGSDPMSQAVDSLSASTGALFVIAAGNSGSAGVSSPGSASSALTVGAVDSADNLAYFSSTGPRAIDGDPKPEITAPGVDILAARSQYMTDGSGYYTTMSGTSMATPHVAGAAALVAEEHPDWTGQQIKDDLVSTAALTPQIAVGDGGSGRVDARAAVLGTVHASASAWSGYYAWPHTDDKPGVRTVTYSNTGSAPMTLDLAADVTAPAGAFTLSASSVTVPANGTAQVTVSGDPAKAPYGNTDGQLVATDASSGAVVAHTLIGIDNEAEMYNLTVDATDRAGAPLGGSAVLFEAGSQDAQIVTVPDSGKLTLRLPKGEYSLLLEADLPGAAGPADLGLAMLSAPQIQLTADRTVALDARQAQRVSAVTPKRSESQETRLEWYRSAGGTSFDESDMIPVKYTSLWAQTTAPVTDGSFSFVARWRDAEPMLTVSGAGQSFTDLLQQIGATPLPAGSSRLAAVYAGQGATADYAGLDARGKAVVVDDNTTVAPTDQAAAAVAAGAKLLLVVSGAPGRVSNWYGAADYSANSPIAVASVTTTEGRALEAAITAGTRATTLSVGSQPVPSYAYDLVERHDGAVPAQLTYRPKASQLAEVDNRFASPSGAQTGSEGRYDMQDFDSYGTGFDLVQQLPATRTDWVTPGAGFTWYDEASSQTVQERAPLQAFTAGSRQPYDWFSPVLHPRLNTSTWLPQRNADWMTVNIPGWGDAMPGDSGFDQGNGQLNETLWLYQGSTLIKKSNYQAIYTDVPASATPVPYRLVAATNQVGAFPYTPGSRTEWTFTSGTTDPSVVDTLPLIQLDYGVATDLTGRASRSTTLTLTASELAEMSRTSRITGGTLEVSYDDGSSWKALKLTRTATGSWTARLTAPRSALVASLRATARDANGNTVTQTVLEAFGLK</sequence>
<dbReference type="InterPro" id="IPR051048">
    <property type="entry name" value="Peptidase_S8/S53_subtilisin"/>
</dbReference>
<dbReference type="Gene3D" id="3.40.50.200">
    <property type="entry name" value="Peptidase S8/S53 domain"/>
    <property type="match status" value="1"/>
</dbReference>
<comment type="caution">
    <text evidence="9">The sequence shown here is derived from an EMBL/GenBank/DDBJ whole genome shotgun (WGS) entry which is preliminary data.</text>
</comment>
<feature type="active site" description="Charge relay system" evidence="5">
    <location>
        <position position="245"/>
    </location>
</feature>
<comment type="similarity">
    <text evidence="1 5 6">Belongs to the peptidase S8 family.</text>
</comment>
<dbReference type="Pfam" id="PF00082">
    <property type="entry name" value="Peptidase_S8"/>
    <property type="match status" value="1"/>
</dbReference>
<dbReference type="RefSeq" id="WP_380566502.1">
    <property type="nucleotide sequence ID" value="NZ_JBEUKS010000008.1"/>
</dbReference>
<dbReference type="PIRSF" id="PIRSF037852">
    <property type="entry name" value="Subtilisin_rel_SAV5721"/>
    <property type="match status" value="1"/>
</dbReference>
<dbReference type="PROSITE" id="PS51318">
    <property type="entry name" value="TAT"/>
    <property type="match status" value="1"/>
</dbReference>
<dbReference type="PROSITE" id="PS51892">
    <property type="entry name" value="SUBTILASE"/>
    <property type="match status" value="1"/>
</dbReference>
<gene>
    <name evidence="9" type="ORF">ABUW04_23640</name>
</gene>
<accession>A0ABV6XSK7</accession>
<dbReference type="InterPro" id="IPR023827">
    <property type="entry name" value="Peptidase_S8_Asp-AS"/>
</dbReference>
<protein>
    <submittedName>
        <fullName evidence="9">S8 family serine peptidase</fullName>
    </submittedName>
</protein>
<dbReference type="InterPro" id="IPR015500">
    <property type="entry name" value="Peptidase_S8_subtilisin-rel"/>
</dbReference>
<dbReference type="Gene3D" id="3.50.30.30">
    <property type="match status" value="1"/>
</dbReference>
<feature type="active site" description="Charge relay system" evidence="5">
    <location>
        <position position="277"/>
    </location>
</feature>
<organism evidence="9 10">
    <name type="scientific">Streptacidiphilus jeojiensis</name>
    <dbReference type="NCBI Taxonomy" id="3229225"/>
    <lineage>
        <taxon>Bacteria</taxon>
        <taxon>Bacillati</taxon>
        <taxon>Actinomycetota</taxon>
        <taxon>Actinomycetes</taxon>
        <taxon>Kitasatosporales</taxon>
        <taxon>Streptomycetaceae</taxon>
        <taxon>Streptacidiphilus</taxon>
    </lineage>
</organism>
<keyword evidence="4 5" id="KW-0720">Serine protease</keyword>
<proteinExistence type="inferred from homology"/>
<evidence type="ECO:0000256" key="5">
    <source>
        <dbReference type="PROSITE-ProRule" id="PRU01240"/>
    </source>
</evidence>
<evidence type="ECO:0000256" key="2">
    <source>
        <dbReference type="ARBA" id="ARBA00022670"/>
    </source>
</evidence>
<dbReference type="Proteomes" id="UP001592581">
    <property type="component" value="Unassembled WGS sequence"/>
</dbReference>
<dbReference type="PANTHER" id="PTHR43399:SF4">
    <property type="entry name" value="CELL WALL-ASSOCIATED PROTEASE"/>
    <property type="match status" value="1"/>
</dbReference>
<feature type="domain" description="Peptidase S8/S53" evidence="8">
    <location>
        <begin position="236"/>
        <end position="485"/>
    </location>
</feature>
<evidence type="ECO:0000256" key="6">
    <source>
        <dbReference type="RuleBase" id="RU003355"/>
    </source>
</evidence>
<keyword evidence="10" id="KW-1185">Reference proteome</keyword>
<evidence type="ECO:0000256" key="3">
    <source>
        <dbReference type="ARBA" id="ARBA00022801"/>
    </source>
</evidence>
<feature type="chain" id="PRO_5046240931" evidence="7">
    <location>
        <begin position="31"/>
        <end position="1246"/>
    </location>
</feature>
<dbReference type="PRINTS" id="PR00723">
    <property type="entry name" value="SUBTILISIN"/>
</dbReference>
<evidence type="ECO:0000256" key="4">
    <source>
        <dbReference type="ARBA" id="ARBA00022825"/>
    </source>
</evidence>
<dbReference type="PANTHER" id="PTHR43399">
    <property type="entry name" value="SUBTILISIN-RELATED"/>
    <property type="match status" value="1"/>
</dbReference>
<dbReference type="PROSITE" id="PS00136">
    <property type="entry name" value="SUBTILASE_ASP"/>
    <property type="match status" value="1"/>
</dbReference>
<dbReference type="InterPro" id="IPR017296">
    <property type="entry name" value="Peptidase_S8A_SAM-P45"/>
</dbReference>
<evidence type="ECO:0000256" key="7">
    <source>
        <dbReference type="SAM" id="SignalP"/>
    </source>
</evidence>
<feature type="active site" description="Charge relay system" evidence="5">
    <location>
        <position position="451"/>
    </location>
</feature>
<dbReference type="SUPFAM" id="SSF52743">
    <property type="entry name" value="Subtilisin-like"/>
    <property type="match status" value="1"/>
</dbReference>
<evidence type="ECO:0000313" key="10">
    <source>
        <dbReference type="Proteomes" id="UP001592581"/>
    </source>
</evidence>
<keyword evidence="7" id="KW-0732">Signal</keyword>
<evidence type="ECO:0000313" key="9">
    <source>
        <dbReference type="EMBL" id="MFC1441258.1"/>
    </source>
</evidence>
<dbReference type="Gene3D" id="2.60.40.10">
    <property type="entry name" value="Immunoglobulins"/>
    <property type="match status" value="1"/>
</dbReference>
<dbReference type="InterPro" id="IPR000209">
    <property type="entry name" value="Peptidase_S8/S53_dom"/>
</dbReference>
<reference evidence="9 10" key="1">
    <citation type="submission" date="2024-06" db="EMBL/GenBank/DDBJ databases">
        <authorList>
            <person name="Lee S.D."/>
        </authorList>
    </citation>
    <scope>NUCLEOTIDE SEQUENCE [LARGE SCALE GENOMIC DNA]</scope>
    <source>
        <strain evidence="9 10">N1-10</strain>
    </source>
</reference>
<dbReference type="PROSITE" id="PS00138">
    <property type="entry name" value="SUBTILASE_SER"/>
    <property type="match status" value="1"/>
</dbReference>
<name>A0ABV6XSK7_9ACTN</name>
<dbReference type="InterPro" id="IPR036852">
    <property type="entry name" value="Peptidase_S8/S53_dom_sf"/>
</dbReference>
<dbReference type="InterPro" id="IPR006311">
    <property type="entry name" value="TAT_signal"/>
</dbReference>
<keyword evidence="3 5" id="KW-0378">Hydrolase</keyword>
<dbReference type="EMBL" id="JBEUKS010000008">
    <property type="protein sequence ID" value="MFC1441258.1"/>
    <property type="molecule type" value="Genomic_DNA"/>
</dbReference>
<dbReference type="InterPro" id="IPR013783">
    <property type="entry name" value="Ig-like_fold"/>
</dbReference>
<keyword evidence="2 5" id="KW-0645">Protease</keyword>
<feature type="signal peptide" evidence="7">
    <location>
        <begin position="1"/>
        <end position="30"/>
    </location>
</feature>
<dbReference type="InterPro" id="IPR023828">
    <property type="entry name" value="Peptidase_S8_Ser-AS"/>
</dbReference>